<evidence type="ECO:0000313" key="12">
    <source>
        <dbReference type="Proteomes" id="UP000326939"/>
    </source>
</evidence>
<organism evidence="11 12">
    <name type="scientific">Salix brachista</name>
    <dbReference type="NCBI Taxonomy" id="2182728"/>
    <lineage>
        <taxon>Eukaryota</taxon>
        <taxon>Viridiplantae</taxon>
        <taxon>Streptophyta</taxon>
        <taxon>Embryophyta</taxon>
        <taxon>Tracheophyta</taxon>
        <taxon>Spermatophyta</taxon>
        <taxon>Magnoliopsida</taxon>
        <taxon>eudicotyledons</taxon>
        <taxon>Gunneridae</taxon>
        <taxon>Pentapetalae</taxon>
        <taxon>rosids</taxon>
        <taxon>fabids</taxon>
        <taxon>Malpighiales</taxon>
        <taxon>Salicaceae</taxon>
        <taxon>Saliceae</taxon>
        <taxon>Salix</taxon>
    </lineage>
</organism>
<evidence type="ECO:0000259" key="9">
    <source>
        <dbReference type="PROSITE" id="PS50102"/>
    </source>
</evidence>
<dbReference type="PANTHER" id="PTHR24009">
    <property type="entry name" value="RNA-BINDING (RRM/RBD/RNP MOTIFS)"/>
    <property type="match status" value="1"/>
</dbReference>
<evidence type="ECO:0000256" key="2">
    <source>
        <dbReference type="ARBA" id="ARBA00022771"/>
    </source>
</evidence>
<evidence type="ECO:0000256" key="1">
    <source>
        <dbReference type="ARBA" id="ARBA00022723"/>
    </source>
</evidence>
<name>A0A5N5LE29_9ROSI</name>
<evidence type="ECO:0000256" key="8">
    <source>
        <dbReference type="SAM" id="MobiDB-lite"/>
    </source>
</evidence>
<proteinExistence type="predicted"/>
<dbReference type="GO" id="GO:0008270">
    <property type="term" value="F:zinc ion binding"/>
    <property type="evidence" value="ECO:0007669"/>
    <property type="project" value="UniProtKB-KW"/>
</dbReference>
<feature type="zinc finger region" description="C3H1-type" evidence="7">
    <location>
        <begin position="219"/>
        <end position="246"/>
    </location>
</feature>
<evidence type="ECO:0000313" key="11">
    <source>
        <dbReference type="EMBL" id="KAB5540957.1"/>
    </source>
</evidence>
<dbReference type="EMBL" id="VDCV01000009">
    <property type="protein sequence ID" value="KAB5540957.1"/>
    <property type="molecule type" value="Genomic_DNA"/>
</dbReference>
<dbReference type="PANTHER" id="PTHR24009:SF11">
    <property type="entry name" value="ZINC FINGER CCCH DOMAIN-CONTAINING PROTEIN 53-LIKE"/>
    <property type="match status" value="1"/>
</dbReference>
<evidence type="ECO:0000256" key="5">
    <source>
        <dbReference type="ARBA" id="ARBA00023125"/>
    </source>
</evidence>
<keyword evidence="3 7" id="KW-0862">Zinc</keyword>
<feature type="compositionally biased region" description="Polar residues" evidence="8">
    <location>
        <begin position="522"/>
        <end position="541"/>
    </location>
</feature>
<feature type="region of interest" description="Disordered" evidence="8">
    <location>
        <begin position="520"/>
        <end position="626"/>
    </location>
</feature>
<dbReference type="InterPro" id="IPR000504">
    <property type="entry name" value="RRM_dom"/>
</dbReference>
<dbReference type="GO" id="GO:0003677">
    <property type="term" value="F:DNA binding"/>
    <property type="evidence" value="ECO:0007669"/>
    <property type="project" value="UniProtKB-KW"/>
</dbReference>
<reference evidence="12" key="1">
    <citation type="journal article" date="2019" name="Gigascience">
        <title>De novo genome assembly of the endangered Acer yangbiense, a plant species with extremely small populations endemic to Yunnan Province, China.</title>
        <authorList>
            <person name="Yang J."/>
            <person name="Wariss H.M."/>
            <person name="Tao L."/>
            <person name="Zhang R."/>
            <person name="Yun Q."/>
            <person name="Hollingsworth P."/>
            <person name="Dao Z."/>
            <person name="Luo G."/>
            <person name="Guo H."/>
            <person name="Ma Y."/>
            <person name="Sun W."/>
        </authorList>
    </citation>
    <scope>NUCLEOTIDE SEQUENCE [LARGE SCALE GENOMIC DNA]</scope>
    <source>
        <strain evidence="12">cv. br00</strain>
    </source>
</reference>
<evidence type="ECO:0000256" key="4">
    <source>
        <dbReference type="ARBA" id="ARBA00022884"/>
    </source>
</evidence>
<keyword evidence="5" id="KW-0238">DNA-binding</keyword>
<feature type="compositionally biased region" description="Basic and acidic residues" evidence="8">
    <location>
        <begin position="608"/>
        <end position="626"/>
    </location>
</feature>
<sequence length="708" mass="78347">MDSYEAANVVFSRIQNLEPENASKIMGYLLLQDYGEKEMIRLAFGPETLLQNLIFQAKTQLGFPSSTPSTPSSAFIHSSRPSPLCISSSRVPNNNGFDIASSSSPSWPLLSPNSTTSLSYASVVNGAGNINASSTPFQPTASLSKAFSYSNNNDNANDLVDEYELQDRFSFLNDSKTDDLFDPRGELAMSPTAYGDNGLHKRSFSVPGMCFGSEDSYSGFGWKPCLYFSRGFCKNGAGCRFVHGDSADSAAAAAGSPSELNEFEQCQEILRSKAAAQQRKIAAASQFMAGATFLPQNKCMNFLNRQQNDSQRLAAAAALMMGDEIHKFGRIRPERSDFSQMGLGGAMSPSARQIYLTFPADSTFREEDVSSYFSFYGPVQDVRIPYQQKRMFGFVTFVFAETVKLILAKGNPHFVCDSRVLVKPYKEKGKIPDKRQQQQQQLIEREEYTACPSPSRINCRESFDLHIGGGRMFYNNQEMLRRKLEEEADLQQAIELQGRRLLNLQLLDLKNHRQHRHFHDWSTGSPLPSPTIVHSPNNQTLFFPIDGIDKEVNHENGSNPDDAAPQNADQEVNPARNHKNGADQEVSPGRNHKDDVDQEVSPACNHSDGNDNNRDNEEKSNNDESDLHENLEHILPDNLFGSPKKSAGDHLTVFSTASVEVDENTTSPTASSPNSNPLVHTTSLNMTSLKSCFLQMPRFSSGHGTIGL</sequence>
<feature type="domain" description="RRM" evidence="9">
    <location>
        <begin position="352"/>
        <end position="428"/>
    </location>
</feature>
<dbReference type="GO" id="GO:0003723">
    <property type="term" value="F:RNA binding"/>
    <property type="evidence" value="ECO:0007669"/>
    <property type="project" value="UniProtKB-UniRule"/>
</dbReference>
<dbReference type="SMART" id="SM00360">
    <property type="entry name" value="RRM"/>
    <property type="match status" value="1"/>
</dbReference>
<dbReference type="Gene3D" id="3.30.1370.210">
    <property type="match status" value="1"/>
</dbReference>
<keyword evidence="12" id="KW-1185">Reference proteome</keyword>
<dbReference type="PROSITE" id="PS50102">
    <property type="entry name" value="RRM"/>
    <property type="match status" value="1"/>
</dbReference>
<gene>
    <name evidence="11" type="ORF">DKX38_013931</name>
</gene>
<dbReference type="CDD" id="cd12458">
    <property type="entry name" value="RRM_AtC3H46_like"/>
    <property type="match status" value="1"/>
</dbReference>
<evidence type="ECO:0000256" key="3">
    <source>
        <dbReference type="ARBA" id="ARBA00022833"/>
    </source>
</evidence>
<keyword evidence="2 7" id="KW-0863">Zinc-finger</keyword>
<evidence type="ECO:0008006" key="13">
    <source>
        <dbReference type="Google" id="ProtNLM"/>
    </source>
</evidence>
<evidence type="ECO:0000259" key="10">
    <source>
        <dbReference type="PROSITE" id="PS50103"/>
    </source>
</evidence>
<dbReference type="InterPro" id="IPR034365">
    <property type="entry name" value="AtC3H46-like_RRM"/>
</dbReference>
<dbReference type="InterPro" id="IPR012677">
    <property type="entry name" value="Nucleotide-bd_a/b_plait_sf"/>
</dbReference>
<dbReference type="SUPFAM" id="SSF54928">
    <property type="entry name" value="RNA-binding domain, RBD"/>
    <property type="match status" value="1"/>
</dbReference>
<dbReference type="InterPro" id="IPR035979">
    <property type="entry name" value="RBD_domain_sf"/>
</dbReference>
<dbReference type="InterPro" id="IPR000571">
    <property type="entry name" value="Znf_CCCH"/>
</dbReference>
<dbReference type="Gene3D" id="3.30.70.330">
    <property type="match status" value="1"/>
</dbReference>
<accession>A0A5N5LE29</accession>
<dbReference type="Proteomes" id="UP000326939">
    <property type="component" value="Chromosome 9"/>
</dbReference>
<dbReference type="Pfam" id="PF00076">
    <property type="entry name" value="RRM_1"/>
    <property type="match status" value="1"/>
</dbReference>
<protein>
    <recommendedName>
        <fullName evidence="13">C3H1-type domain-containing protein</fullName>
    </recommendedName>
</protein>
<dbReference type="AlphaFoldDB" id="A0A5N5LE29"/>
<keyword evidence="1 7" id="KW-0479">Metal-binding</keyword>
<evidence type="ECO:0000256" key="6">
    <source>
        <dbReference type="PROSITE-ProRule" id="PRU00176"/>
    </source>
</evidence>
<dbReference type="PROSITE" id="PS50103">
    <property type="entry name" value="ZF_C3H1"/>
    <property type="match status" value="1"/>
</dbReference>
<keyword evidence="4 6" id="KW-0694">RNA-binding</keyword>
<dbReference type="Pfam" id="PF23182">
    <property type="entry name" value="PABC_AtC3H46"/>
    <property type="match status" value="1"/>
</dbReference>
<comment type="caution">
    <text evidence="11">The sequence shown here is derived from an EMBL/GenBank/DDBJ whole genome shotgun (WGS) entry which is preliminary data.</text>
</comment>
<evidence type="ECO:0000256" key="7">
    <source>
        <dbReference type="PROSITE-ProRule" id="PRU00723"/>
    </source>
</evidence>
<feature type="domain" description="C3H1-type" evidence="10">
    <location>
        <begin position="219"/>
        <end position="246"/>
    </location>
</feature>
<dbReference type="FunFam" id="3.30.70.330:FF:000678">
    <property type="entry name" value="zinc finger CCCH domain-containing protein 53-like isoform X2"/>
    <property type="match status" value="1"/>
</dbReference>
<dbReference type="InterPro" id="IPR056276">
    <property type="entry name" value="AtC3H46-like_PABC-like"/>
</dbReference>